<protein>
    <recommendedName>
        <fullName evidence="1">DRBM domain-containing protein</fullName>
    </recommendedName>
</protein>
<dbReference type="SUPFAM" id="SSF54768">
    <property type="entry name" value="dsRNA-binding domain-like"/>
    <property type="match status" value="2"/>
</dbReference>
<dbReference type="SMART" id="SM00358">
    <property type="entry name" value="DSRM"/>
    <property type="match status" value="2"/>
</dbReference>
<feature type="domain" description="DRBM" evidence="1">
    <location>
        <begin position="183"/>
        <end position="242"/>
    </location>
</feature>
<dbReference type="InterPro" id="IPR014720">
    <property type="entry name" value="dsRBD_dom"/>
</dbReference>
<dbReference type="AlphaFoldDB" id="A0A7S2C2A5"/>
<organism evidence="2">
    <name type="scientific">Octactis speculum</name>
    <dbReference type="NCBI Taxonomy" id="3111310"/>
    <lineage>
        <taxon>Eukaryota</taxon>
        <taxon>Sar</taxon>
        <taxon>Stramenopiles</taxon>
        <taxon>Ochrophyta</taxon>
        <taxon>Dictyochophyceae</taxon>
        <taxon>Dictyochales</taxon>
        <taxon>Dictyochaceae</taxon>
        <taxon>Octactis</taxon>
    </lineage>
</organism>
<feature type="domain" description="DRBM" evidence="1">
    <location>
        <begin position="281"/>
        <end position="340"/>
    </location>
</feature>
<accession>A0A7S2C2A5</accession>
<dbReference type="Gene3D" id="3.30.160.20">
    <property type="match status" value="2"/>
</dbReference>
<dbReference type="EMBL" id="HBGS01023071">
    <property type="protein sequence ID" value="CAD9413546.1"/>
    <property type="molecule type" value="Transcribed_RNA"/>
</dbReference>
<reference evidence="2" key="1">
    <citation type="submission" date="2021-01" db="EMBL/GenBank/DDBJ databases">
        <authorList>
            <person name="Corre E."/>
            <person name="Pelletier E."/>
            <person name="Niang G."/>
            <person name="Scheremetjew M."/>
            <person name="Finn R."/>
            <person name="Kale V."/>
            <person name="Holt S."/>
            <person name="Cochrane G."/>
            <person name="Meng A."/>
            <person name="Brown T."/>
            <person name="Cohen L."/>
        </authorList>
    </citation>
    <scope>NUCLEOTIDE SEQUENCE</scope>
    <source>
        <strain evidence="2">CCMP1381</strain>
    </source>
</reference>
<gene>
    <name evidence="2" type="ORF">DSPE1174_LOCUS11706</name>
</gene>
<evidence type="ECO:0000259" key="1">
    <source>
        <dbReference type="SMART" id="SM00358"/>
    </source>
</evidence>
<proteinExistence type="predicted"/>
<dbReference type="Pfam" id="PF00035">
    <property type="entry name" value="dsrm"/>
    <property type="match status" value="2"/>
</dbReference>
<name>A0A7S2C2A5_9STRA</name>
<evidence type="ECO:0000313" key="2">
    <source>
        <dbReference type="EMBL" id="CAD9413546.1"/>
    </source>
</evidence>
<sequence length="352" mass="36563">MLMCVRLHAISLCGSQRWISHRSLSIVSLSKNRATERANVELDLWSAAVGRLEAEQVLPLGFGGVAAANTAAWHGDKILGAAIAGELRSHGLTEVDQLSRAYAVVSSNANLAANVDALLPNSLLAQIPMERRLLQEHDCGTIVEACVDLVANAGNAAAIDELARYLVASVGTASAIAEVPTNPKSMLIELGGSLSSDLAGGSAHMPVYRAEATLGDLCAEAQGGSKKGAERDAATAVLQKTGIDCAAQLTQRQRVDLIDKLNVDKSNKMAATAARQMETNPKGVLLSLGGFVTSEPAGGPAHMPVYRAEANLGDLCAEVEGSSVKGAERAAAMAVLQKTGLLAQPRTQPSSQ</sequence>